<name>A0ABS8WKJ0_DATST</name>
<dbReference type="EMBL" id="JACEIK010007758">
    <property type="protein sequence ID" value="MCE3050626.1"/>
    <property type="molecule type" value="Genomic_DNA"/>
</dbReference>
<accession>A0ABS8WKJ0</accession>
<dbReference type="Proteomes" id="UP000823775">
    <property type="component" value="Unassembled WGS sequence"/>
</dbReference>
<gene>
    <name evidence="1" type="ORF">HAX54_047697</name>
</gene>
<protein>
    <submittedName>
        <fullName evidence="1">Uncharacterized protein</fullName>
    </submittedName>
</protein>
<proteinExistence type="predicted"/>
<evidence type="ECO:0000313" key="1">
    <source>
        <dbReference type="EMBL" id="MCE3050626.1"/>
    </source>
</evidence>
<evidence type="ECO:0000313" key="2">
    <source>
        <dbReference type="Proteomes" id="UP000823775"/>
    </source>
</evidence>
<keyword evidence="2" id="KW-1185">Reference proteome</keyword>
<feature type="non-terminal residue" evidence="1">
    <location>
        <position position="1"/>
    </location>
</feature>
<organism evidence="1 2">
    <name type="scientific">Datura stramonium</name>
    <name type="common">Jimsonweed</name>
    <name type="synonym">Common thornapple</name>
    <dbReference type="NCBI Taxonomy" id="4076"/>
    <lineage>
        <taxon>Eukaryota</taxon>
        <taxon>Viridiplantae</taxon>
        <taxon>Streptophyta</taxon>
        <taxon>Embryophyta</taxon>
        <taxon>Tracheophyta</taxon>
        <taxon>Spermatophyta</taxon>
        <taxon>Magnoliopsida</taxon>
        <taxon>eudicotyledons</taxon>
        <taxon>Gunneridae</taxon>
        <taxon>Pentapetalae</taxon>
        <taxon>asterids</taxon>
        <taxon>lamiids</taxon>
        <taxon>Solanales</taxon>
        <taxon>Solanaceae</taxon>
        <taxon>Solanoideae</taxon>
        <taxon>Datureae</taxon>
        <taxon>Datura</taxon>
    </lineage>
</organism>
<reference evidence="1 2" key="1">
    <citation type="journal article" date="2021" name="BMC Genomics">
        <title>Datura genome reveals duplications of psychoactive alkaloid biosynthetic genes and high mutation rate following tissue culture.</title>
        <authorList>
            <person name="Rajewski A."/>
            <person name="Carter-House D."/>
            <person name="Stajich J."/>
            <person name="Litt A."/>
        </authorList>
    </citation>
    <scope>NUCLEOTIDE SEQUENCE [LARGE SCALE GENOMIC DNA]</scope>
    <source>
        <strain evidence="1">AR-01</strain>
    </source>
</reference>
<comment type="caution">
    <text evidence="1">The sequence shown here is derived from an EMBL/GenBank/DDBJ whole genome shotgun (WGS) entry which is preliminary data.</text>
</comment>
<sequence>FRNVFDAPAAGVAGFLLRIREVMVAFAKSSGSWSSRSQKSDCTPGAQSVVAMAPRIDIAPLPNIAPLLAARLVMTVEKHKRLIDFVKICPPRSDGDSSEMLTSFWPMVEEITIRLVDLAVLVILHPETKGYSSRGYHSQFSRPIQAALHESECGYFGHIIYSSGQVS</sequence>